<dbReference type="Proteomes" id="UP000283509">
    <property type="component" value="Unassembled WGS sequence"/>
</dbReference>
<proteinExistence type="predicted"/>
<reference evidence="2 3" key="2">
    <citation type="submission" date="2019-01" db="EMBL/GenBank/DDBJ databases">
        <title>The decoding of complex shrimp genome reveals the adaptation for benthos swimmer, frequently molting mechanism and breeding impact on genome.</title>
        <authorList>
            <person name="Sun Y."/>
            <person name="Gao Y."/>
            <person name="Yu Y."/>
        </authorList>
    </citation>
    <scope>NUCLEOTIDE SEQUENCE [LARGE SCALE GENOMIC DNA]</scope>
    <source>
        <tissue evidence="2">Muscle</tissue>
    </source>
</reference>
<dbReference type="EMBL" id="QCYY01002610">
    <property type="protein sequence ID" value="ROT69058.1"/>
    <property type="molecule type" value="Genomic_DNA"/>
</dbReference>
<dbReference type="AlphaFoldDB" id="A0A3R7PK03"/>
<sequence>MFSVMILDMFSSRKSGGSSGSGEVGRGTPRHKATGGSTPRHSRKNRDTSRDSTIISAPEIGYDNMISMVEFDPGHREMAVDVPDSFVARTKTPPSPSHHLKFPPQKG</sequence>
<feature type="region of interest" description="Disordered" evidence="1">
    <location>
        <begin position="11"/>
        <end position="57"/>
    </location>
</feature>
<protein>
    <submittedName>
        <fullName evidence="2">Uncharacterized protein</fullName>
    </submittedName>
</protein>
<organism evidence="2 3">
    <name type="scientific">Penaeus vannamei</name>
    <name type="common">Whiteleg shrimp</name>
    <name type="synonym">Litopenaeus vannamei</name>
    <dbReference type="NCBI Taxonomy" id="6689"/>
    <lineage>
        <taxon>Eukaryota</taxon>
        <taxon>Metazoa</taxon>
        <taxon>Ecdysozoa</taxon>
        <taxon>Arthropoda</taxon>
        <taxon>Crustacea</taxon>
        <taxon>Multicrustacea</taxon>
        <taxon>Malacostraca</taxon>
        <taxon>Eumalacostraca</taxon>
        <taxon>Eucarida</taxon>
        <taxon>Decapoda</taxon>
        <taxon>Dendrobranchiata</taxon>
        <taxon>Penaeoidea</taxon>
        <taxon>Penaeidae</taxon>
        <taxon>Penaeus</taxon>
    </lineage>
</organism>
<reference evidence="2 3" key="1">
    <citation type="submission" date="2018-04" db="EMBL/GenBank/DDBJ databases">
        <authorList>
            <person name="Zhang X."/>
            <person name="Yuan J."/>
            <person name="Li F."/>
            <person name="Xiang J."/>
        </authorList>
    </citation>
    <scope>NUCLEOTIDE SEQUENCE [LARGE SCALE GENOMIC DNA]</scope>
    <source>
        <tissue evidence="2">Muscle</tissue>
    </source>
</reference>
<evidence type="ECO:0000313" key="2">
    <source>
        <dbReference type="EMBL" id="ROT69058.1"/>
    </source>
</evidence>
<name>A0A3R7PK03_PENVA</name>
<feature type="region of interest" description="Disordered" evidence="1">
    <location>
        <begin position="87"/>
        <end position="107"/>
    </location>
</feature>
<dbReference type="OrthoDB" id="6774075at2759"/>
<evidence type="ECO:0000256" key="1">
    <source>
        <dbReference type="SAM" id="MobiDB-lite"/>
    </source>
</evidence>
<keyword evidence="3" id="KW-1185">Reference proteome</keyword>
<gene>
    <name evidence="2" type="ORF">C7M84_012787</name>
</gene>
<comment type="caution">
    <text evidence="2">The sequence shown here is derived from an EMBL/GenBank/DDBJ whole genome shotgun (WGS) entry which is preliminary data.</text>
</comment>
<accession>A0A3R7PK03</accession>
<evidence type="ECO:0000313" key="3">
    <source>
        <dbReference type="Proteomes" id="UP000283509"/>
    </source>
</evidence>